<accession>A0ABP4WD35</accession>
<dbReference type="InterPro" id="IPR007816">
    <property type="entry name" value="ResB-like_domain"/>
</dbReference>
<dbReference type="Proteomes" id="UP001501475">
    <property type="component" value="Unassembled WGS sequence"/>
</dbReference>
<comment type="subcellular location">
    <subcellularLocation>
        <location evidence="1">Membrane</location>
        <topology evidence="1">Multi-pass membrane protein</topology>
    </subcellularLocation>
</comment>
<evidence type="ECO:0000259" key="7">
    <source>
        <dbReference type="Pfam" id="PF05140"/>
    </source>
</evidence>
<evidence type="ECO:0000256" key="4">
    <source>
        <dbReference type="ARBA" id="ARBA00022989"/>
    </source>
</evidence>
<keyword evidence="2 6" id="KW-0812">Transmembrane</keyword>
<dbReference type="RefSeq" id="WP_344062978.1">
    <property type="nucleotide sequence ID" value="NZ_BAAAPN010000026.1"/>
</dbReference>
<evidence type="ECO:0000256" key="2">
    <source>
        <dbReference type="ARBA" id="ARBA00022692"/>
    </source>
</evidence>
<dbReference type="InterPro" id="IPR023494">
    <property type="entry name" value="Cyt_c_bgen_Ccs1/CcsB/ResB"/>
</dbReference>
<evidence type="ECO:0000256" key="1">
    <source>
        <dbReference type="ARBA" id="ARBA00004141"/>
    </source>
</evidence>
<gene>
    <name evidence="8" type="ORF">GCM10009810_09990</name>
</gene>
<evidence type="ECO:0000256" key="3">
    <source>
        <dbReference type="ARBA" id="ARBA00022748"/>
    </source>
</evidence>
<comment type="caution">
    <text evidence="8">The sequence shown here is derived from an EMBL/GenBank/DDBJ whole genome shotgun (WGS) entry which is preliminary data.</text>
</comment>
<keyword evidence="4 6" id="KW-1133">Transmembrane helix</keyword>
<proteinExistence type="predicted"/>
<dbReference type="EMBL" id="BAAAPN010000026">
    <property type="protein sequence ID" value="GAA1751754.1"/>
    <property type="molecule type" value="Genomic_DNA"/>
</dbReference>
<organism evidence="8 9">
    <name type="scientific">Nostocoides vanveenii</name>
    <dbReference type="NCBI Taxonomy" id="330835"/>
    <lineage>
        <taxon>Bacteria</taxon>
        <taxon>Bacillati</taxon>
        <taxon>Actinomycetota</taxon>
        <taxon>Actinomycetes</taxon>
        <taxon>Micrococcales</taxon>
        <taxon>Intrasporangiaceae</taxon>
        <taxon>Nostocoides</taxon>
    </lineage>
</organism>
<dbReference type="Pfam" id="PF05140">
    <property type="entry name" value="ResB"/>
    <property type="match status" value="1"/>
</dbReference>
<evidence type="ECO:0000256" key="6">
    <source>
        <dbReference type="SAM" id="Phobius"/>
    </source>
</evidence>
<evidence type="ECO:0000256" key="5">
    <source>
        <dbReference type="ARBA" id="ARBA00023136"/>
    </source>
</evidence>
<reference evidence="9" key="1">
    <citation type="journal article" date="2019" name="Int. J. Syst. Evol. Microbiol.">
        <title>The Global Catalogue of Microorganisms (GCM) 10K type strain sequencing project: providing services to taxonomists for standard genome sequencing and annotation.</title>
        <authorList>
            <consortium name="The Broad Institute Genomics Platform"/>
            <consortium name="The Broad Institute Genome Sequencing Center for Infectious Disease"/>
            <person name="Wu L."/>
            <person name="Ma J."/>
        </authorList>
    </citation>
    <scope>NUCLEOTIDE SEQUENCE [LARGE SCALE GENOMIC DNA]</scope>
    <source>
        <strain evidence="9">JCM 15591</strain>
    </source>
</reference>
<evidence type="ECO:0000313" key="9">
    <source>
        <dbReference type="Proteomes" id="UP001501475"/>
    </source>
</evidence>
<feature type="transmembrane region" description="Helical" evidence="6">
    <location>
        <begin position="90"/>
        <end position="108"/>
    </location>
</feature>
<keyword evidence="9" id="KW-1185">Reference proteome</keyword>
<feature type="transmembrane region" description="Helical" evidence="6">
    <location>
        <begin position="455"/>
        <end position="473"/>
    </location>
</feature>
<keyword evidence="5 6" id="KW-0472">Membrane</keyword>
<feature type="transmembrane region" description="Helical" evidence="6">
    <location>
        <begin position="180"/>
        <end position="201"/>
    </location>
</feature>
<evidence type="ECO:0000313" key="8">
    <source>
        <dbReference type="EMBL" id="GAA1751754.1"/>
    </source>
</evidence>
<protein>
    <submittedName>
        <fullName evidence="8">Cytochrome c biogenesis protein ResB</fullName>
    </submittedName>
</protein>
<sequence length="524" mass="56227">MTTVRDRTQAAPTLPRLGPLGWARWAWRQLTSMRTALFLLLLLAIAALPGSIWPQRSINPTRTADYIDAHPKLGPLLDRLGFFEVYASPWFSAIYLLLLISLVGCIVPRTRIHLTQVRARPPRVPANLGRLPAHARVEVDAEPAAAVASLRAAYGRRYRLDVRGETIAAETGYLKESGNLLFHIAVVGVIVGVAAGHIWGWKGDVIVPVGNSFADTMVSYDTLSPGPRADPTQLPPFSFTLDKLDVSFEDQVTGAGQFGQPRDFTAYLTTTAEPGATPVKQVLKVNHPVEMDGATIFLLGNGYAPIVTVKDAHGAIVYSGPTVFLARDNNYTSSGAIKVPAATPKELGFFGNFLPTGVITEHTGPISVFPDVRDPKLALGLYEGVLNPSGQASSVYTLNTKEMTQVKSADGKDVLRLWLSPGETVTLPGDRGSITFDGVTRWAGLSIRHDPARNLTLGSALLALGGLIATLLVRRRRVFARVTPRPHGGSVVEIGALAKADDDGLQDVVDRLAAAVTGAGRPPR</sequence>
<keyword evidence="3" id="KW-0201">Cytochrome c-type biogenesis</keyword>
<dbReference type="PANTHER" id="PTHR31566">
    <property type="entry name" value="CYTOCHROME C BIOGENESIS PROTEIN CCS1, CHLOROPLASTIC"/>
    <property type="match status" value="1"/>
</dbReference>
<name>A0ABP4WD35_9MICO</name>
<feature type="domain" description="ResB-like" evidence="7">
    <location>
        <begin position="33"/>
        <end position="507"/>
    </location>
</feature>
<feature type="transmembrane region" description="Helical" evidence="6">
    <location>
        <begin position="36"/>
        <end position="53"/>
    </location>
</feature>
<dbReference type="PANTHER" id="PTHR31566:SF0">
    <property type="entry name" value="CYTOCHROME C BIOGENESIS PROTEIN CCS1, CHLOROPLASTIC"/>
    <property type="match status" value="1"/>
</dbReference>